<evidence type="ECO:0000313" key="5">
    <source>
        <dbReference type="Proteomes" id="UP000194127"/>
    </source>
</evidence>
<organism evidence="4 5">
    <name type="scientific">Postia placenta MAD-698-R-SB12</name>
    <dbReference type="NCBI Taxonomy" id="670580"/>
    <lineage>
        <taxon>Eukaryota</taxon>
        <taxon>Fungi</taxon>
        <taxon>Dikarya</taxon>
        <taxon>Basidiomycota</taxon>
        <taxon>Agaricomycotina</taxon>
        <taxon>Agaricomycetes</taxon>
        <taxon>Polyporales</taxon>
        <taxon>Adustoporiaceae</taxon>
        <taxon>Rhodonia</taxon>
    </lineage>
</organism>
<dbReference type="Gene3D" id="1.10.3290.10">
    <property type="entry name" value="Fido-like domain"/>
    <property type="match status" value="1"/>
</dbReference>
<dbReference type="OrthoDB" id="439046at2759"/>
<dbReference type="InterPro" id="IPR036597">
    <property type="entry name" value="Fido-like_dom_sf"/>
</dbReference>
<gene>
    <name evidence="4" type="ORF">POSPLADRAFT_1140398</name>
</gene>
<dbReference type="EMBL" id="KZ110595">
    <property type="protein sequence ID" value="OSX63197.1"/>
    <property type="molecule type" value="Genomic_DNA"/>
</dbReference>
<keyword evidence="2" id="KW-0547">Nucleotide-binding</keyword>
<feature type="non-terminal residue" evidence="4">
    <location>
        <position position="1"/>
    </location>
</feature>
<name>A0A1X6N3J4_9APHY</name>
<dbReference type="Proteomes" id="UP000194127">
    <property type="component" value="Unassembled WGS sequence"/>
</dbReference>
<evidence type="ECO:0000313" key="4">
    <source>
        <dbReference type="EMBL" id="OSX63197.1"/>
    </source>
</evidence>
<feature type="binding site" evidence="2">
    <location>
        <begin position="318"/>
        <end position="325"/>
    </location>
    <ligand>
        <name>ATP</name>
        <dbReference type="ChEBI" id="CHEBI:30616"/>
    </ligand>
</feature>
<protein>
    <recommendedName>
        <fullName evidence="3">Fido domain-containing protein</fullName>
    </recommendedName>
</protein>
<dbReference type="PANTHER" id="PTHR13504:SF38">
    <property type="entry name" value="FIDO DOMAIN-CONTAINING PROTEIN"/>
    <property type="match status" value="1"/>
</dbReference>
<dbReference type="PANTHER" id="PTHR13504">
    <property type="entry name" value="FIDO DOMAIN-CONTAINING PROTEIN DDB_G0283145"/>
    <property type="match status" value="1"/>
</dbReference>
<dbReference type="GO" id="GO:0005524">
    <property type="term" value="F:ATP binding"/>
    <property type="evidence" value="ECO:0007669"/>
    <property type="project" value="UniProtKB-KW"/>
</dbReference>
<proteinExistence type="predicted"/>
<keyword evidence="5" id="KW-1185">Reference proteome</keyword>
<dbReference type="AlphaFoldDB" id="A0A1X6N3J4"/>
<keyword evidence="2" id="KW-0067">ATP-binding</keyword>
<reference evidence="4 5" key="1">
    <citation type="submission" date="2017-04" db="EMBL/GenBank/DDBJ databases">
        <title>Genome Sequence of the Model Brown-Rot Fungus Postia placenta SB12.</title>
        <authorList>
            <consortium name="DOE Joint Genome Institute"/>
            <person name="Gaskell J."/>
            <person name="Kersten P."/>
            <person name="Larrondo L.F."/>
            <person name="Canessa P."/>
            <person name="Martinez D."/>
            <person name="Hibbett D."/>
            <person name="Schmoll M."/>
            <person name="Kubicek C.P."/>
            <person name="Martinez A.T."/>
            <person name="Yadav J."/>
            <person name="Master E."/>
            <person name="Magnuson J.K."/>
            <person name="James T."/>
            <person name="Yaver D."/>
            <person name="Berka R."/>
            <person name="Labutti K."/>
            <person name="Lipzen A."/>
            <person name="Aerts A."/>
            <person name="Barry K."/>
            <person name="Henrissat B."/>
            <person name="Blanchette R."/>
            <person name="Grigoriev I."/>
            <person name="Cullen D."/>
        </authorList>
    </citation>
    <scope>NUCLEOTIDE SEQUENCE [LARGE SCALE GENOMIC DNA]</scope>
    <source>
        <strain evidence="4 5">MAD-698-R-SB12</strain>
    </source>
</reference>
<dbReference type="RefSeq" id="XP_024339991.1">
    <property type="nucleotide sequence ID" value="XM_024485167.1"/>
</dbReference>
<accession>A0A1X6N3J4</accession>
<dbReference type="PROSITE" id="PS51459">
    <property type="entry name" value="FIDO"/>
    <property type="match status" value="1"/>
</dbReference>
<evidence type="ECO:0000259" key="3">
    <source>
        <dbReference type="PROSITE" id="PS51459"/>
    </source>
</evidence>
<dbReference type="InterPro" id="IPR003812">
    <property type="entry name" value="Fido"/>
</dbReference>
<feature type="domain" description="Fido" evidence="3">
    <location>
        <begin position="215"/>
        <end position="380"/>
    </location>
</feature>
<evidence type="ECO:0000256" key="1">
    <source>
        <dbReference type="PIRSR" id="PIRSR640198-1"/>
    </source>
</evidence>
<dbReference type="InterPro" id="IPR040198">
    <property type="entry name" value="Fido_containing"/>
</dbReference>
<evidence type="ECO:0000256" key="2">
    <source>
        <dbReference type="PIRSR" id="PIRSR640198-2"/>
    </source>
</evidence>
<feature type="active site" evidence="1">
    <location>
        <position position="314"/>
    </location>
</feature>
<dbReference type="SUPFAM" id="SSF140931">
    <property type="entry name" value="Fic-like"/>
    <property type="match status" value="1"/>
</dbReference>
<dbReference type="GeneID" id="36330116"/>
<sequence>ISSQELPVDTLGPDLASQIEASLKVKPSNEVACAASARLWERILESHSCKKLCKIQSWRHGFDKRDILYCWMRRDSESLLLVRLYKIGQGFSASQRWRSITTADGAFPYCKLQRRQIEDIRDLWQAISNMDGAAGMFINMHCIETNILEGTFQFDLSMQKSLILHGFDNAVGPVKYSGIVGGAVRNRTVALSILRDTRQACDAVHGLVKADTVTLTVKAICDLHKTLMQTSQVLYVKTLHGSQLSYVTIGATRQRSCVNVMVQSASVKVQFCPFDQVEAELEAFCEKFNDLIGRDDVDPFATAAWVQHTFVSIHPFEDGNGRLSRILSSIPLLRMGLPPLCIQAEIKNIRANRDGDYRELMEFLWTGTKTSLDMVKLIAKTESDNTAEHHATQDCEVGA</sequence>
<dbReference type="Pfam" id="PF02661">
    <property type="entry name" value="Fic"/>
    <property type="match status" value="1"/>
</dbReference>